<dbReference type="RefSeq" id="WP_077389385.1">
    <property type="nucleotide sequence ID" value="NZ_CP019645.1"/>
</dbReference>
<dbReference type="KEGG" id="hbl:XJ32_09670"/>
<reference evidence="2 3" key="1">
    <citation type="submission" date="2017-02" db="EMBL/GenBank/DDBJ databases">
        <title>Whole genome sequencing of Helicobacter bilis strain AAQJH.</title>
        <authorList>
            <person name="Conlan S."/>
            <person name="Thomas P.J."/>
            <person name="Mullikin J."/>
            <person name="Palmore T.N."/>
            <person name="Frank K.M."/>
            <person name="Segre J.A."/>
        </authorList>
    </citation>
    <scope>NUCLEOTIDE SEQUENCE [LARGE SCALE GENOMIC DNA]</scope>
    <source>
        <strain evidence="2 3">AAQJH</strain>
    </source>
</reference>
<organism evidence="2 3">
    <name type="scientific">Helicobacter bilis</name>
    <dbReference type="NCBI Taxonomy" id="37372"/>
    <lineage>
        <taxon>Bacteria</taxon>
        <taxon>Pseudomonadati</taxon>
        <taxon>Campylobacterota</taxon>
        <taxon>Epsilonproteobacteria</taxon>
        <taxon>Campylobacterales</taxon>
        <taxon>Helicobacteraceae</taxon>
        <taxon>Helicobacter</taxon>
    </lineage>
</organism>
<keyword evidence="1" id="KW-1133">Transmembrane helix</keyword>
<dbReference type="EMBL" id="CP019645">
    <property type="protein sequence ID" value="AQQ60311.1"/>
    <property type="molecule type" value="Genomic_DNA"/>
</dbReference>
<dbReference type="AlphaFoldDB" id="A0A1Q2LIT4"/>
<proteinExistence type="predicted"/>
<name>A0A1Q2LIT4_9HELI</name>
<feature type="transmembrane region" description="Helical" evidence="1">
    <location>
        <begin position="7"/>
        <end position="28"/>
    </location>
</feature>
<evidence type="ECO:0000313" key="3">
    <source>
        <dbReference type="Proteomes" id="UP000188298"/>
    </source>
</evidence>
<keyword evidence="1" id="KW-0472">Membrane</keyword>
<evidence type="ECO:0000256" key="1">
    <source>
        <dbReference type="SAM" id="Phobius"/>
    </source>
</evidence>
<accession>A0A1Q2LIT4</accession>
<dbReference type="Proteomes" id="UP000188298">
    <property type="component" value="Chromosome"/>
</dbReference>
<sequence>MQNAFDFIVIIISVLFSFVLFCVVLYQIESVKKGVKYSIAIIAFCCACGVISHAQKQSIIQAKTIEFKQAFYNNETLVCMQDNTEVHVHKSNFVYFEELGTFSGKDSTKDPNVKGLNVPILSCTQHVTTYDSDFIND</sequence>
<evidence type="ECO:0000313" key="2">
    <source>
        <dbReference type="EMBL" id="AQQ60311.1"/>
    </source>
</evidence>
<gene>
    <name evidence="2" type="ORF">XJ32_09670</name>
</gene>
<keyword evidence="1" id="KW-0812">Transmembrane</keyword>
<feature type="transmembrane region" description="Helical" evidence="1">
    <location>
        <begin position="34"/>
        <end position="54"/>
    </location>
</feature>
<protein>
    <submittedName>
        <fullName evidence="2">Uncharacterized protein</fullName>
    </submittedName>
</protein>